<keyword evidence="2" id="KW-1185">Reference proteome</keyword>
<gene>
    <name evidence="1" type="ORF">GALMADRAFT_411187</name>
</gene>
<organism evidence="1 2">
    <name type="scientific">Galerina marginata (strain CBS 339.88)</name>
    <dbReference type="NCBI Taxonomy" id="685588"/>
    <lineage>
        <taxon>Eukaryota</taxon>
        <taxon>Fungi</taxon>
        <taxon>Dikarya</taxon>
        <taxon>Basidiomycota</taxon>
        <taxon>Agaricomycotina</taxon>
        <taxon>Agaricomycetes</taxon>
        <taxon>Agaricomycetidae</taxon>
        <taxon>Agaricales</taxon>
        <taxon>Agaricineae</taxon>
        <taxon>Strophariaceae</taxon>
        <taxon>Galerina</taxon>
    </lineage>
</organism>
<dbReference type="HOGENOM" id="CLU_162842_0_0_1"/>
<proteinExistence type="predicted"/>
<accession>A0A067T5Q7</accession>
<dbReference type="AlphaFoldDB" id="A0A067T5Q7"/>
<protein>
    <submittedName>
        <fullName evidence="1">Uncharacterized protein</fullName>
    </submittedName>
</protein>
<name>A0A067T5Q7_GALM3</name>
<reference evidence="2" key="1">
    <citation type="journal article" date="2014" name="Proc. Natl. Acad. Sci. U.S.A.">
        <title>Extensive sampling of basidiomycete genomes demonstrates inadequacy of the white-rot/brown-rot paradigm for wood decay fungi.</title>
        <authorList>
            <person name="Riley R."/>
            <person name="Salamov A.A."/>
            <person name="Brown D.W."/>
            <person name="Nagy L.G."/>
            <person name="Floudas D."/>
            <person name="Held B.W."/>
            <person name="Levasseur A."/>
            <person name="Lombard V."/>
            <person name="Morin E."/>
            <person name="Otillar R."/>
            <person name="Lindquist E.A."/>
            <person name="Sun H."/>
            <person name="LaButti K.M."/>
            <person name="Schmutz J."/>
            <person name="Jabbour D."/>
            <person name="Luo H."/>
            <person name="Baker S.E."/>
            <person name="Pisabarro A.G."/>
            <person name="Walton J.D."/>
            <person name="Blanchette R.A."/>
            <person name="Henrissat B."/>
            <person name="Martin F."/>
            <person name="Cullen D."/>
            <person name="Hibbett D.S."/>
            <person name="Grigoriev I.V."/>
        </authorList>
    </citation>
    <scope>NUCLEOTIDE SEQUENCE [LARGE SCALE GENOMIC DNA]</scope>
    <source>
        <strain evidence="2">CBS 339.88</strain>
    </source>
</reference>
<evidence type="ECO:0000313" key="1">
    <source>
        <dbReference type="EMBL" id="KDR77697.1"/>
    </source>
</evidence>
<dbReference type="EMBL" id="KL142376">
    <property type="protein sequence ID" value="KDR77697.1"/>
    <property type="molecule type" value="Genomic_DNA"/>
</dbReference>
<sequence length="131" mass="14131">MSPYFFQYGQGVIVDANGPGRIHLLSYGANQASNTAHIGTITTASEGKTRFIISHSYDYTKFAFFWDGAGEAVSGLGQQPFNQAVGKSWEEATCADYNTNAFATRDVTAATTDAVTRDNLVTCFIIPVDTV</sequence>
<dbReference type="OrthoDB" id="3218528at2759"/>
<evidence type="ECO:0000313" key="2">
    <source>
        <dbReference type="Proteomes" id="UP000027222"/>
    </source>
</evidence>
<dbReference type="Proteomes" id="UP000027222">
    <property type="component" value="Unassembled WGS sequence"/>
</dbReference>